<organism evidence="2 3">
    <name type="scientific">Desulfonema magnum</name>
    <dbReference type="NCBI Taxonomy" id="45655"/>
    <lineage>
        <taxon>Bacteria</taxon>
        <taxon>Pseudomonadati</taxon>
        <taxon>Thermodesulfobacteriota</taxon>
        <taxon>Desulfobacteria</taxon>
        <taxon>Desulfobacterales</taxon>
        <taxon>Desulfococcaceae</taxon>
        <taxon>Desulfonema</taxon>
    </lineage>
</organism>
<dbReference type="SUPFAM" id="SSF81606">
    <property type="entry name" value="PP2C-like"/>
    <property type="match status" value="1"/>
</dbReference>
<evidence type="ECO:0000313" key="3">
    <source>
        <dbReference type="Proteomes" id="UP000663722"/>
    </source>
</evidence>
<dbReference type="PROSITE" id="PS51746">
    <property type="entry name" value="PPM_2"/>
    <property type="match status" value="1"/>
</dbReference>
<dbReference type="InterPro" id="IPR036457">
    <property type="entry name" value="PPM-type-like_dom_sf"/>
</dbReference>
<dbReference type="RefSeq" id="WP_207680892.1">
    <property type="nucleotide sequence ID" value="NZ_CP061800.1"/>
</dbReference>
<proteinExistence type="predicted"/>
<evidence type="ECO:0000313" key="2">
    <source>
        <dbReference type="EMBL" id="QTA84377.1"/>
    </source>
</evidence>
<dbReference type="Proteomes" id="UP000663722">
    <property type="component" value="Chromosome"/>
</dbReference>
<dbReference type="GO" id="GO:0004722">
    <property type="term" value="F:protein serine/threonine phosphatase activity"/>
    <property type="evidence" value="ECO:0007669"/>
    <property type="project" value="InterPro"/>
</dbReference>
<dbReference type="AlphaFoldDB" id="A0A975BFB7"/>
<protein>
    <submittedName>
        <fullName evidence="2">Phosphatase, PPM-type</fullName>
    </submittedName>
</protein>
<keyword evidence="3" id="KW-1185">Reference proteome</keyword>
<feature type="domain" description="PPM-type phosphatase" evidence="1">
    <location>
        <begin position="6"/>
        <end position="251"/>
    </location>
</feature>
<dbReference type="EMBL" id="CP061800">
    <property type="protein sequence ID" value="QTA84377.1"/>
    <property type="molecule type" value="Genomic_DNA"/>
</dbReference>
<name>A0A975BFB7_9BACT</name>
<dbReference type="Pfam" id="PF13672">
    <property type="entry name" value="PP2C_2"/>
    <property type="match status" value="1"/>
</dbReference>
<sequence length="274" mass="29948">MVIVESAGITDVGRKRKGNEDSLFMDDELALYVVADGMGGHQAGEVASSLVVETMGDYMRQFRENPDTEEPASGDNTFSKEANRLISGICLSNEVVHDLSNSKSSYRGMGSTVSAVCFTVDDTFIASNVGDSPIYLIRNGAIKTLSVPHTVIAEHMALHPNGPRRFGKAFSHMLTRAMGIEKIVRPDTCEDQCFKNDMLVIASDGLSDKVKPKEVLYVVKDRSPDKCCQMLVDMANERGGEDNITVIVLKVKAIKHEKTGIAGFFSRFVDGMKD</sequence>
<dbReference type="Gene3D" id="3.60.40.10">
    <property type="entry name" value="PPM-type phosphatase domain"/>
    <property type="match status" value="1"/>
</dbReference>
<dbReference type="KEGG" id="dmm:dnm_003710"/>
<dbReference type="InterPro" id="IPR001932">
    <property type="entry name" value="PPM-type_phosphatase-like_dom"/>
</dbReference>
<gene>
    <name evidence="2" type="ORF">dnm_003710</name>
</gene>
<dbReference type="InterPro" id="IPR015655">
    <property type="entry name" value="PP2C"/>
</dbReference>
<dbReference type="SMART" id="SM00332">
    <property type="entry name" value="PP2Cc"/>
    <property type="match status" value="1"/>
</dbReference>
<dbReference type="CDD" id="cd00143">
    <property type="entry name" value="PP2Cc"/>
    <property type="match status" value="1"/>
</dbReference>
<dbReference type="PANTHER" id="PTHR47992">
    <property type="entry name" value="PROTEIN PHOSPHATASE"/>
    <property type="match status" value="1"/>
</dbReference>
<dbReference type="SMART" id="SM00331">
    <property type="entry name" value="PP2C_SIG"/>
    <property type="match status" value="1"/>
</dbReference>
<accession>A0A975BFB7</accession>
<evidence type="ECO:0000259" key="1">
    <source>
        <dbReference type="PROSITE" id="PS51746"/>
    </source>
</evidence>
<reference evidence="2" key="1">
    <citation type="journal article" date="2021" name="Microb. Physiol.">
        <title>Proteogenomic Insights into the Physiology of Marine, Sulfate-Reducing, Filamentous Desulfonema limicola and Desulfonema magnum.</title>
        <authorList>
            <person name="Schnaars V."/>
            <person name="Wohlbrand L."/>
            <person name="Scheve S."/>
            <person name="Hinrichs C."/>
            <person name="Reinhardt R."/>
            <person name="Rabus R."/>
        </authorList>
    </citation>
    <scope>NUCLEOTIDE SEQUENCE</scope>
    <source>
        <strain evidence="2">4be13</strain>
    </source>
</reference>